<protein>
    <submittedName>
        <fullName evidence="1">Uncharacterized protein</fullName>
    </submittedName>
</protein>
<evidence type="ECO:0000313" key="2">
    <source>
        <dbReference type="Proteomes" id="UP001050691"/>
    </source>
</evidence>
<comment type="caution">
    <text evidence="1">The sequence shown here is derived from an EMBL/GenBank/DDBJ whole genome shotgun (WGS) entry which is preliminary data.</text>
</comment>
<name>A0AAV4ZZZ9_9AGAM</name>
<organism evidence="1 2">
    <name type="scientific">Clathrus columnatus</name>
    <dbReference type="NCBI Taxonomy" id="1419009"/>
    <lineage>
        <taxon>Eukaryota</taxon>
        <taxon>Fungi</taxon>
        <taxon>Dikarya</taxon>
        <taxon>Basidiomycota</taxon>
        <taxon>Agaricomycotina</taxon>
        <taxon>Agaricomycetes</taxon>
        <taxon>Phallomycetidae</taxon>
        <taxon>Phallales</taxon>
        <taxon>Clathraceae</taxon>
        <taxon>Clathrus</taxon>
    </lineage>
</organism>
<sequence length="179" mass="19296">MNTPVTRPTYVVGSKVKLLNKSYVAYAAAGYDVERKIILTPDDELIISSIMDMGGSPARTAEPQGLDAEFAAYMVYTLKRVPERYKAGKVSKVKHMDLVRKDGVHSPLPYKVKDTVYLKMDIQTFSKGSEAMVLAIGSLSGPGGDPKSKTAGTSGAVTSATPLSKIIYDAESTSEEKKI</sequence>
<proteinExistence type="predicted"/>
<dbReference type="AlphaFoldDB" id="A0AAV4ZZZ9"/>
<keyword evidence="2" id="KW-1185">Reference proteome</keyword>
<gene>
    <name evidence="1" type="ORF">Clacol_002174</name>
</gene>
<accession>A0AAV4ZZZ9</accession>
<dbReference type="EMBL" id="BPWL01000002">
    <property type="protein sequence ID" value="GJJ07967.1"/>
    <property type="molecule type" value="Genomic_DNA"/>
</dbReference>
<dbReference type="Proteomes" id="UP001050691">
    <property type="component" value="Unassembled WGS sequence"/>
</dbReference>
<evidence type="ECO:0000313" key="1">
    <source>
        <dbReference type="EMBL" id="GJJ07967.1"/>
    </source>
</evidence>
<reference evidence="1" key="1">
    <citation type="submission" date="2021-10" db="EMBL/GenBank/DDBJ databases">
        <title>De novo Genome Assembly of Clathrus columnatus (Basidiomycota, Fungi) Using Illumina and Nanopore Sequence Data.</title>
        <authorList>
            <person name="Ogiso-Tanaka E."/>
            <person name="Itagaki H."/>
            <person name="Hosoya T."/>
            <person name="Hosaka K."/>
        </authorList>
    </citation>
    <scope>NUCLEOTIDE SEQUENCE</scope>
    <source>
        <strain evidence="1">MO-923</strain>
    </source>
</reference>